<reference evidence="2 3" key="1">
    <citation type="submission" date="2022-08" db="EMBL/GenBank/DDBJ databases">
        <title>Tractidigestivibacter montrealensis type strain KD21.</title>
        <authorList>
            <person name="Diop K."/>
            <person name="Richard C."/>
            <person name="Routy B."/>
        </authorList>
    </citation>
    <scope>NUCLEOTIDE SEQUENCE [LARGE SCALE GENOMIC DNA]</scope>
    <source>
        <strain evidence="2 3">KD21</strain>
    </source>
</reference>
<name>A0ABT1Z9B4_9ACTN</name>
<feature type="compositionally biased region" description="Pro residues" evidence="1">
    <location>
        <begin position="210"/>
        <end position="227"/>
    </location>
</feature>
<organism evidence="2 3">
    <name type="scientific">Tractidigestivibacter montrealensis</name>
    <dbReference type="NCBI Taxonomy" id="2972466"/>
    <lineage>
        <taxon>Bacteria</taxon>
        <taxon>Bacillati</taxon>
        <taxon>Actinomycetota</taxon>
        <taxon>Coriobacteriia</taxon>
        <taxon>Coriobacteriales</taxon>
        <taxon>Atopobiaceae</taxon>
        <taxon>Tractidigestivibacter</taxon>
    </lineage>
</organism>
<keyword evidence="3" id="KW-1185">Reference proteome</keyword>
<evidence type="ECO:0000313" key="2">
    <source>
        <dbReference type="EMBL" id="MCR9036795.1"/>
    </source>
</evidence>
<accession>A0ABT1Z9B4</accession>
<dbReference type="RefSeq" id="WP_258499268.1">
    <property type="nucleotide sequence ID" value="NZ_JANSKA010000004.1"/>
</dbReference>
<dbReference type="Proteomes" id="UP001204320">
    <property type="component" value="Unassembled WGS sequence"/>
</dbReference>
<protein>
    <submittedName>
        <fullName evidence="2">Uncharacterized protein</fullName>
    </submittedName>
</protein>
<comment type="caution">
    <text evidence="2">The sequence shown here is derived from an EMBL/GenBank/DDBJ whole genome shotgun (WGS) entry which is preliminary data.</text>
</comment>
<feature type="region of interest" description="Disordered" evidence="1">
    <location>
        <begin position="204"/>
        <end position="227"/>
    </location>
</feature>
<evidence type="ECO:0000256" key="1">
    <source>
        <dbReference type="SAM" id="MobiDB-lite"/>
    </source>
</evidence>
<evidence type="ECO:0000313" key="3">
    <source>
        <dbReference type="Proteomes" id="UP001204320"/>
    </source>
</evidence>
<dbReference type="EMBL" id="JANSKA010000004">
    <property type="protein sequence ID" value="MCR9036795.1"/>
    <property type="molecule type" value="Genomic_DNA"/>
</dbReference>
<proteinExistence type="predicted"/>
<sequence length="227" mass="25135">MVGEAFELSERLGSPVFLRATTRIDHGYEAVDVADAEEYVRHEPDGFERDPKRWVIFPALSVRNDAAIEQRNARLADELSDYPRNQVIEPVSGTRLRLGIVSHGINWQYVLENVEEGDSVRLMRVATPFPFPERLALDFLDGLDEVLCVEELDPVIERSLIETCGRNHLNVRIRGKLTGDVKPSGENSVGYVGGVVSAFLGRESETAPSGPVPEAPAPQLPVRPPVL</sequence>
<gene>
    <name evidence="2" type="ORF">NVS32_07535</name>
</gene>